<dbReference type="CDD" id="cd05239">
    <property type="entry name" value="GDP_FS_SDR_e"/>
    <property type="match status" value="1"/>
</dbReference>
<dbReference type="PANTHER" id="PTHR43238:SF1">
    <property type="entry name" value="GDP-L-FUCOSE SYNTHASE"/>
    <property type="match status" value="1"/>
</dbReference>
<evidence type="ECO:0000256" key="7">
    <source>
        <dbReference type="ARBA" id="ARBA00023002"/>
    </source>
</evidence>
<keyword evidence="7" id="KW-0560">Oxidoreductase</keyword>
<dbReference type="InterPro" id="IPR001509">
    <property type="entry name" value="Epimerase_deHydtase"/>
</dbReference>
<dbReference type="Gene3D" id="3.90.25.10">
    <property type="entry name" value="UDP-galactose 4-epimerase, domain 1"/>
    <property type="match status" value="1"/>
</dbReference>
<dbReference type="Gene3D" id="2.60.120.590">
    <property type="entry name" value="Alpha-ketoglutarate-dependent dioxygenase AlkB-like"/>
    <property type="match status" value="1"/>
</dbReference>
<gene>
    <name evidence="11" type="ORF">FQN60_003679</name>
</gene>
<evidence type="ECO:0000256" key="9">
    <source>
        <dbReference type="ARBA" id="ARBA00032995"/>
    </source>
</evidence>
<evidence type="ECO:0000256" key="2">
    <source>
        <dbReference type="ARBA" id="ARBA00002870"/>
    </source>
</evidence>
<protein>
    <recommendedName>
        <fullName evidence="5">GDP-L-fucose synthase</fullName>
        <ecNumber evidence="5">1.1.1.271</ecNumber>
    </recommendedName>
    <alternativeName>
        <fullName evidence="9">GDP-4-keto-6-deoxy-D-mannose-3,5-epimerase-4-reductase</fullName>
    </alternativeName>
</protein>
<dbReference type="InterPro" id="IPR036291">
    <property type="entry name" value="NAD(P)-bd_dom_sf"/>
</dbReference>
<dbReference type="GO" id="GO:0042351">
    <property type="term" value="P:'de novo' GDP-L-fucose biosynthetic process"/>
    <property type="evidence" value="ECO:0007669"/>
    <property type="project" value="UniProtKB-UniPathway"/>
</dbReference>
<evidence type="ECO:0000256" key="5">
    <source>
        <dbReference type="ARBA" id="ARBA00012371"/>
    </source>
</evidence>
<reference evidence="11 12" key="1">
    <citation type="submission" date="2019-08" db="EMBL/GenBank/DDBJ databases">
        <title>A chromosome-level genome assembly, high-density linkage maps, and genome scans reveal the genomic architecture of hybrid incompatibilities underlying speciation via character displacement in darters (Percidae: Etheostominae).</title>
        <authorList>
            <person name="Moran R.L."/>
            <person name="Catchen J.M."/>
            <person name="Fuller R.C."/>
        </authorList>
    </citation>
    <scope>NUCLEOTIDE SEQUENCE [LARGE SCALE GENOMIC DNA]</scope>
    <source>
        <strain evidence="11">EspeVRDwgs_2016</strain>
        <tissue evidence="11">Muscle</tissue>
    </source>
</reference>
<dbReference type="InterPro" id="IPR028614">
    <property type="entry name" value="GDP_fucose/colitose_synth"/>
</dbReference>
<comment type="caution">
    <text evidence="11">The sequence shown here is derived from an EMBL/GenBank/DDBJ whole genome shotgun (WGS) entry which is preliminary data.</text>
</comment>
<dbReference type="AlphaFoldDB" id="A0A5J5CXE1"/>
<proteinExistence type="inferred from homology"/>
<dbReference type="Pfam" id="PF01370">
    <property type="entry name" value="Epimerase"/>
    <property type="match status" value="1"/>
</dbReference>
<keyword evidence="6" id="KW-0521">NADP</keyword>
<dbReference type="UniPathway" id="UPA00128">
    <property type="reaction ID" value="UER00191"/>
</dbReference>
<evidence type="ECO:0000259" key="10">
    <source>
        <dbReference type="Pfam" id="PF01370"/>
    </source>
</evidence>
<dbReference type="EMBL" id="VOFY01000015">
    <property type="protein sequence ID" value="KAA8584985.1"/>
    <property type="molecule type" value="Genomic_DNA"/>
</dbReference>
<dbReference type="SUPFAM" id="SSF51735">
    <property type="entry name" value="NAD(P)-binding Rossmann-fold domains"/>
    <property type="match status" value="1"/>
</dbReference>
<name>A0A5J5CXE1_9PERO</name>
<sequence length="555" mass="62827">MKPLLAVLKRIRKPTVNASHQRCLSSCASSGLLTLPIRDEALFVGSSRELVQRLRSQVEVRTGFLTEEEEGAFLGELEPGLKKKRYEFDHWDDAIHGFRETERVRWGPKCEEVLNRVRSVAFPEGSPLLGPVHILDLDKTGYIKPHIDSVKFCGSTIAGLSLLSDSIMRLVKEDATNEWLDLLLPRRSLYILRDQARFNFTHQILKDDESVFNGQRVPRLRRISEPAQLLKMGSEIKVGPMRVLVTGGSGLVGKAIEHVLHQEGGKLEGEEWIFISSKDADLVDVDQTRAVFEKYRPTHVIHLAAKVGGLYLHMKENLHFLRANIKINDNVLQTAHEMGVTKVVSCLSSCIFPDKTTYPINETMIHNGSPHSSNFGYSYAKRMIDVQNRAYFQQYGHHYTAVIPTNVFGPYDNFNIENGHVLSALMNKTYKAKKEGTAVNVCGSGAPRRQFIYSLDLGRLIIWALREYEEIEPIILSVGEEDEISIKDAMDLITKALDFKGKIDFDTTLSDGQMKKTASNAKLRRYLPNFPFTPLKDGIKMTCDWFEANYDIART</sequence>
<dbReference type="Gene3D" id="3.40.50.720">
    <property type="entry name" value="NAD(P)-binding Rossmann-like Domain"/>
    <property type="match status" value="1"/>
</dbReference>
<dbReference type="SUPFAM" id="SSF51197">
    <property type="entry name" value="Clavaminate synthase-like"/>
    <property type="match status" value="1"/>
</dbReference>
<dbReference type="Proteomes" id="UP000327493">
    <property type="component" value="Chromosome 15"/>
</dbReference>
<keyword evidence="8" id="KW-0413">Isomerase</keyword>
<comment type="cofactor">
    <cofactor evidence="1">
        <name>Fe(2+)</name>
        <dbReference type="ChEBI" id="CHEBI:29033"/>
    </cofactor>
</comment>
<evidence type="ECO:0000256" key="6">
    <source>
        <dbReference type="ARBA" id="ARBA00022857"/>
    </source>
</evidence>
<evidence type="ECO:0000256" key="1">
    <source>
        <dbReference type="ARBA" id="ARBA00001954"/>
    </source>
</evidence>
<evidence type="ECO:0000256" key="8">
    <source>
        <dbReference type="ARBA" id="ARBA00023235"/>
    </source>
</evidence>
<accession>A0A5J5CXE1</accession>
<dbReference type="InterPro" id="IPR037151">
    <property type="entry name" value="AlkB-like_sf"/>
</dbReference>
<evidence type="ECO:0000313" key="11">
    <source>
        <dbReference type="EMBL" id="KAA8584985.1"/>
    </source>
</evidence>
<dbReference type="PANTHER" id="PTHR43238">
    <property type="entry name" value="GDP-L-FUCOSE SYNTHASE"/>
    <property type="match status" value="1"/>
</dbReference>
<dbReference type="EC" id="1.1.1.271" evidence="5"/>
<evidence type="ECO:0000256" key="4">
    <source>
        <dbReference type="ARBA" id="ARBA00005959"/>
    </source>
</evidence>
<feature type="domain" description="NAD-dependent epimerase/dehydratase" evidence="10">
    <location>
        <begin position="243"/>
        <end position="478"/>
    </location>
</feature>
<comment type="pathway">
    <text evidence="3">Nucleotide-sugar biosynthesis; GDP-L-fucose biosynthesis via de novo pathway; GDP-L-fucose from GDP-alpha-D-mannose: step 2/2.</text>
</comment>
<evidence type="ECO:0000256" key="3">
    <source>
        <dbReference type="ARBA" id="ARBA00004883"/>
    </source>
</evidence>
<dbReference type="GO" id="GO:0050577">
    <property type="term" value="F:GDP-L-fucose synthase activity"/>
    <property type="evidence" value="ECO:0007669"/>
    <property type="project" value="UniProtKB-EC"/>
</dbReference>
<evidence type="ECO:0000313" key="12">
    <source>
        <dbReference type="Proteomes" id="UP000327493"/>
    </source>
</evidence>
<comment type="similarity">
    <text evidence="4">Belongs to the NAD(P)-dependent epimerase/dehydratase family. Fucose synthase subfamily.</text>
</comment>
<comment type="function">
    <text evidence="2">Catalyzes the two-step NADP-dependent conversion of GDP-4-dehydro-6-deoxy-D-mannose to GDP-fucose, involving an epimerase and a reductase reaction.</text>
</comment>
<keyword evidence="12" id="KW-1185">Reference proteome</keyword>
<dbReference type="HAMAP" id="MF_00956">
    <property type="entry name" value="GDP_fucose_synth"/>
    <property type="match status" value="1"/>
</dbReference>
<organism evidence="11 12">
    <name type="scientific">Etheostoma spectabile</name>
    <name type="common">orangethroat darter</name>
    <dbReference type="NCBI Taxonomy" id="54343"/>
    <lineage>
        <taxon>Eukaryota</taxon>
        <taxon>Metazoa</taxon>
        <taxon>Chordata</taxon>
        <taxon>Craniata</taxon>
        <taxon>Vertebrata</taxon>
        <taxon>Euteleostomi</taxon>
        <taxon>Actinopterygii</taxon>
        <taxon>Neopterygii</taxon>
        <taxon>Teleostei</taxon>
        <taxon>Neoteleostei</taxon>
        <taxon>Acanthomorphata</taxon>
        <taxon>Eupercaria</taxon>
        <taxon>Perciformes</taxon>
        <taxon>Percoidei</taxon>
        <taxon>Percidae</taxon>
        <taxon>Etheostomatinae</taxon>
        <taxon>Etheostoma</taxon>
    </lineage>
</organism>
<dbReference type="GO" id="GO:0016853">
    <property type="term" value="F:isomerase activity"/>
    <property type="evidence" value="ECO:0007669"/>
    <property type="project" value="UniProtKB-KW"/>
</dbReference>